<feature type="domain" description="Pop1 N-terminal" evidence="2">
    <location>
        <begin position="47"/>
        <end position="121"/>
    </location>
</feature>
<dbReference type="Proteomes" id="UP001158576">
    <property type="component" value="Chromosome XSR"/>
</dbReference>
<feature type="domain" description="Pop1 N-terminal" evidence="2">
    <location>
        <begin position="139"/>
        <end position="191"/>
    </location>
</feature>
<protein>
    <submittedName>
        <fullName evidence="3">Oidioi.mRNA.OKI2018_I69.XSR.g15525.t1.cds</fullName>
    </submittedName>
</protein>
<proteinExistence type="predicted"/>
<evidence type="ECO:0000256" key="1">
    <source>
        <dbReference type="SAM" id="MobiDB-lite"/>
    </source>
</evidence>
<gene>
    <name evidence="3" type="ORF">OKIOD_LOCUS7083</name>
</gene>
<accession>A0ABN7SMC5</accession>
<dbReference type="InterPro" id="IPR009723">
    <property type="entry name" value="Pop1_N"/>
</dbReference>
<reference evidence="3 4" key="1">
    <citation type="submission" date="2021-04" db="EMBL/GenBank/DDBJ databases">
        <authorList>
            <person name="Bliznina A."/>
        </authorList>
    </citation>
    <scope>NUCLEOTIDE SEQUENCE [LARGE SCALE GENOMIC DNA]</scope>
</reference>
<dbReference type="EMBL" id="OU015569">
    <property type="protein sequence ID" value="CAG5098282.1"/>
    <property type="molecule type" value="Genomic_DNA"/>
</dbReference>
<feature type="region of interest" description="Disordered" evidence="1">
    <location>
        <begin position="1"/>
        <end position="23"/>
    </location>
</feature>
<dbReference type="InterPro" id="IPR039182">
    <property type="entry name" value="Pop1"/>
</dbReference>
<name>A0ABN7SMC5_OIKDI</name>
<sequence length="301" mass="34548">METSSSGDGKKELTGRARRKMSKMLKQPASIIVEEDSDARLNVSELVEKRRSELEAMLNIIHDPPSTRSALQRISRCKRRRASAHNLKRLPKSVRTLIVTNEYTERAGLKSYKRRKLAKRELLFKEGNQSENVNTPSRLATHVWFAKRFHMIVKFGWHLPLCPTEKKLKHCMKICAGKVPGTVGFDFSFIKKRDDEQEKNLSRMILIGTLAEEMCANSKVVVDQELQAGYVIAYMENENATKFITELIMSKNGHVGGLELWQLHRCARGSLTFPDDFPDCEEGRKVIKAELGRIDTQYRRK</sequence>
<evidence type="ECO:0000313" key="4">
    <source>
        <dbReference type="Proteomes" id="UP001158576"/>
    </source>
</evidence>
<keyword evidence="4" id="KW-1185">Reference proteome</keyword>
<evidence type="ECO:0000313" key="3">
    <source>
        <dbReference type="EMBL" id="CAG5098282.1"/>
    </source>
</evidence>
<dbReference type="PANTHER" id="PTHR22731:SF3">
    <property type="entry name" value="RIBONUCLEASES P_MRP PROTEIN SUBUNIT POP1"/>
    <property type="match status" value="1"/>
</dbReference>
<dbReference type="PANTHER" id="PTHR22731">
    <property type="entry name" value="RIBONUCLEASES P/MRP PROTEIN SUBUNIT POP1"/>
    <property type="match status" value="1"/>
</dbReference>
<evidence type="ECO:0000259" key="2">
    <source>
        <dbReference type="Pfam" id="PF06978"/>
    </source>
</evidence>
<organism evidence="3 4">
    <name type="scientific">Oikopleura dioica</name>
    <name type="common">Tunicate</name>
    <dbReference type="NCBI Taxonomy" id="34765"/>
    <lineage>
        <taxon>Eukaryota</taxon>
        <taxon>Metazoa</taxon>
        <taxon>Chordata</taxon>
        <taxon>Tunicata</taxon>
        <taxon>Appendicularia</taxon>
        <taxon>Copelata</taxon>
        <taxon>Oikopleuridae</taxon>
        <taxon>Oikopleura</taxon>
    </lineage>
</organism>
<dbReference type="Pfam" id="PF06978">
    <property type="entry name" value="POP1_N"/>
    <property type="match status" value="2"/>
</dbReference>